<dbReference type="EMBL" id="CP021781">
    <property type="protein sequence ID" value="AXA34082.1"/>
    <property type="molecule type" value="Genomic_DNA"/>
</dbReference>
<evidence type="ECO:0000313" key="4">
    <source>
        <dbReference type="Proteomes" id="UP000681131"/>
    </source>
</evidence>
<sequence>MELDIKYHVAENLFRSFWVDLLQRELANKDLDSHQIIEVDGSPVLYLDEFDIEIELISNTQNRSMKLRLGDYTYETLVEQYLKASSLESISSEQESPFITEATFTIRDLKKGTRFFAIVKKYRGI</sequence>
<dbReference type="Proteomes" id="UP000681131">
    <property type="component" value="Chromosome"/>
</dbReference>
<proteinExistence type="predicted"/>
<gene>
    <name evidence="1" type="ORF">CDH04_06510</name>
    <name evidence="2" type="ORF">FZC43_06510</name>
</gene>
<dbReference type="AlphaFoldDB" id="A0A2Z4Y008"/>
<protein>
    <submittedName>
        <fullName evidence="1">Uncharacterized protein</fullName>
    </submittedName>
</protein>
<organism evidence="1 3">
    <name type="scientific">Francisella adeliensis</name>
    <dbReference type="NCBI Taxonomy" id="2007306"/>
    <lineage>
        <taxon>Bacteria</taxon>
        <taxon>Pseudomonadati</taxon>
        <taxon>Pseudomonadota</taxon>
        <taxon>Gammaproteobacteria</taxon>
        <taxon>Thiotrichales</taxon>
        <taxon>Francisellaceae</taxon>
        <taxon>Francisella</taxon>
    </lineage>
</organism>
<evidence type="ECO:0000313" key="2">
    <source>
        <dbReference type="EMBL" id="QIW12322.1"/>
    </source>
</evidence>
<evidence type="ECO:0000313" key="1">
    <source>
        <dbReference type="EMBL" id="AXA34082.1"/>
    </source>
</evidence>
<reference evidence="1 3" key="1">
    <citation type="submission" date="2017-06" db="EMBL/GenBank/DDBJ databases">
        <title>Complete genome of Francisella adeliensis.</title>
        <authorList>
            <person name="Vallesi A."/>
            <person name="Sjodin A."/>
        </authorList>
    </citation>
    <scope>NUCLEOTIDE SEQUENCE [LARGE SCALE GENOMIC DNA]</scope>
    <source>
        <strain evidence="1 3">FDC440</strain>
    </source>
</reference>
<name>A0A2Z4Y008_9GAMM</name>
<reference evidence="2 4" key="2">
    <citation type="submission" date="2019-08" db="EMBL/GenBank/DDBJ databases">
        <title>Complete genome sequences of Francisella adeliensis (FSC1325 and FSC1326).</title>
        <authorList>
            <person name="Ohrman C."/>
            <person name="Uneklint I."/>
            <person name="Vallesi A."/>
            <person name="Karlsson L."/>
            <person name="Sjodin A."/>
        </authorList>
    </citation>
    <scope>NUCLEOTIDE SEQUENCE [LARGE SCALE GENOMIC DNA]</scope>
    <source>
        <strain evidence="2 4">FSC1325</strain>
    </source>
</reference>
<keyword evidence="4" id="KW-1185">Reference proteome</keyword>
<dbReference type="KEGG" id="fad:CDH04_06510"/>
<accession>A0A2Z4Y008</accession>
<dbReference type="RefSeq" id="WP_112870258.1">
    <property type="nucleotide sequence ID" value="NZ_CP021781.1"/>
</dbReference>
<evidence type="ECO:0000313" key="3">
    <source>
        <dbReference type="Proteomes" id="UP000251120"/>
    </source>
</evidence>
<dbReference type="Proteomes" id="UP000251120">
    <property type="component" value="Chromosome"/>
</dbReference>
<dbReference type="EMBL" id="CP043424">
    <property type="protein sequence ID" value="QIW12322.1"/>
    <property type="molecule type" value="Genomic_DNA"/>
</dbReference>